<name>A0A6J3MG31_9PEZI</name>
<dbReference type="AlphaFoldDB" id="A0A6J3MG31"/>
<accession>A0A6J3MG31</accession>
<evidence type="ECO:0000313" key="3">
    <source>
        <dbReference type="RefSeq" id="XP_033463660.1"/>
    </source>
</evidence>
<dbReference type="GeneID" id="54356766"/>
<organism evidence="3">
    <name type="scientific">Dissoconium aciculare CBS 342.82</name>
    <dbReference type="NCBI Taxonomy" id="1314786"/>
    <lineage>
        <taxon>Eukaryota</taxon>
        <taxon>Fungi</taxon>
        <taxon>Dikarya</taxon>
        <taxon>Ascomycota</taxon>
        <taxon>Pezizomycotina</taxon>
        <taxon>Dothideomycetes</taxon>
        <taxon>Dothideomycetidae</taxon>
        <taxon>Mycosphaerellales</taxon>
        <taxon>Dissoconiaceae</taxon>
        <taxon>Dissoconium</taxon>
    </lineage>
</organism>
<protein>
    <submittedName>
        <fullName evidence="3">Uncharacterized protein</fullName>
    </submittedName>
</protein>
<dbReference type="Proteomes" id="UP000504637">
    <property type="component" value="Unplaced"/>
</dbReference>
<reference evidence="3" key="2">
    <citation type="submission" date="2020-04" db="EMBL/GenBank/DDBJ databases">
        <authorList>
            <consortium name="NCBI Genome Project"/>
        </authorList>
    </citation>
    <scope>NUCLEOTIDE SEQUENCE</scope>
    <source>
        <strain evidence="3">CBS 342.82</strain>
    </source>
</reference>
<reference evidence="3" key="3">
    <citation type="submission" date="2025-08" db="UniProtKB">
        <authorList>
            <consortium name="RefSeq"/>
        </authorList>
    </citation>
    <scope>IDENTIFICATION</scope>
    <source>
        <strain evidence="3">CBS 342.82</strain>
    </source>
</reference>
<feature type="region of interest" description="Disordered" evidence="1">
    <location>
        <begin position="96"/>
        <end position="169"/>
    </location>
</feature>
<gene>
    <name evidence="3" type="ORF">K489DRAFT_121291</name>
</gene>
<evidence type="ECO:0000313" key="2">
    <source>
        <dbReference type="Proteomes" id="UP000504637"/>
    </source>
</evidence>
<reference evidence="3" key="1">
    <citation type="submission" date="2020-01" db="EMBL/GenBank/DDBJ databases">
        <authorList>
            <consortium name="DOE Joint Genome Institute"/>
            <person name="Haridas S."/>
            <person name="Albert R."/>
            <person name="Binder M."/>
            <person name="Bloem J."/>
            <person name="Labutti K."/>
            <person name="Salamov A."/>
            <person name="Andreopoulos B."/>
            <person name="Baker S.E."/>
            <person name="Barry K."/>
            <person name="Bills G."/>
            <person name="Bluhm B.H."/>
            <person name="Cannon C."/>
            <person name="Castanera R."/>
            <person name="Culley D.E."/>
            <person name="Daum C."/>
            <person name="Ezra D."/>
            <person name="Gonzalez J.B."/>
            <person name="Henrissat B."/>
            <person name="Kuo A."/>
            <person name="Liang C."/>
            <person name="Lipzen A."/>
            <person name="Lutzoni F."/>
            <person name="Magnuson J."/>
            <person name="Mondo S."/>
            <person name="Nolan M."/>
            <person name="Ohm R."/>
            <person name="Pangilinan J."/>
            <person name="Park H.-J."/>
            <person name="Ramirez L."/>
            <person name="Alfaro M."/>
            <person name="Sun H."/>
            <person name="Tritt A."/>
            <person name="Yoshinaga Y."/>
            <person name="Zwiers L.-H."/>
            <person name="Turgeon B.G."/>
            <person name="Goodwin S.B."/>
            <person name="Spatafora J.W."/>
            <person name="Crous P.W."/>
            <person name="Grigoriev I.V."/>
        </authorList>
    </citation>
    <scope>NUCLEOTIDE SEQUENCE</scope>
    <source>
        <strain evidence="3">CBS 342.82</strain>
    </source>
</reference>
<proteinExistence type="predicted"/>
<evidence type="ECO:0000256" key="1">
    <source>
        <dbReference type="SAM" id="MobiDB-lite"/>
    </source>
</evidence>
<feature type="compositionally biased region" description="Low complexity" evidence="1">
    <location>
        <begin position="149"/>
        <end position="161"/>
    </location>
</feature>
<keyword evidence="2" id="KW-1185">Reference proteome</keyword>
<feature type="compositionally biased region" description="Basic and acidic residues" evidence="1">
    <location>
        <begin position="110"/>
        <end position="119"/>
    </location>
</feature>
<dbReference type="RefSeq" id="XP_033463660.1">
    <property type="nucleotide sequence ID" value="XM_033598967.1"/>
</dbReference>
<sequence>MSFTSASSASTMDFYEPYITERSRDQHHHHHWHHHHHHVYVTSDPRYLTPPQYAQLPATGILPPPYQNPFDMSAPRAAPAHISSKYYRTTPLHELAREQDRKHARHRRAYSHDLKDHPRPTRRPLQPRPRARPYAARHEPEPYTPRPHPYTYRPPYTTTTTAQPAADGTKFDDEAYRKYFRQFYNDPAQQQAQQQHYDAAQNQANDDFDRIYRHNFNHYYELAKRQGGLYPRPEGGGRTI</sequence>